<reference evidence="3" key="1">
    <citation type="submission" date="2016-11" db="EMBL/GenBank/DDBJ databases">
        <authorList>
            <person name="Varghese N."/>
            <person name="Submissions S."/>
        </authorList>
    </citation>
    <scope>NUCLEOTIDE SEQUENCE [LARGE SCALE GENOMIC DNA]</scope>
    <source>
        <strain evidence="3">DSM 22638</strain>
    </source>
</reference>
<dbReference type="STRING" id="570519.SAMN04488116_0537"/>
<proteinExistence type="predicted"/>
<gene>
    <name evidence="2" type="ORF">SAMN04488116_0537</name>
</gene>
<feature type="transmembrane region" description="Helical" evidence="1">
    <location>
        <begin position="12"/>
        <end position="34"/>
    </location>
</feature>
<organism evidence="2 3">
    <name type="scientific">Flagellimonas flava</name>
    <dbReference type="NCBI Taxonomy" id="570519"/>
    <lineage>
        <taxon>Bacteria</taxon>
        <taxon>Pseudomonadati</taxon>
        <taxon>Bacteroidota</taxon>
        <taxon>Flavobacteriia</taxon>
        <taxon>Flavobacteriales</taxon>
        <taxon>Flavobacteriaceae</taxon>
        <taxon>Flagellimonas</taxon>
    </lineage>
</organism>
<feature type="transmembrane region" description="Helical" evidence="1">
    <location>
        <begin position="54"/>
        <end position="71"/>
    </location>
</feature>
<name>A0A1M5I994_9FLAO</name>
<keyword evidence="1" id="KW-1133">Transmembrane helix</keyword>
<evidence type="ECO:0000313" key="2">
    <source>
        <dbReference type="EMBL" id="SHG24795.1"/>
    </source>
</evidence>
<evidence type="ECO:0000313" key="3">
    <source>
        <dbReference type="Proteomes" id="UP000184532"/>
    </source>
</evidence>
<dbReference type="Proteomes" id="UP000184532">
    <property type="component" value="Unassembled WGS sequence"/>
</dbReference>
<dbReference type="EMBL" id="FQWL01000001">
    <property type="protein sequence ID" value="SHG24795.1"/>
    <property type="molecule type" value="Genomic_DNA"/>
</dbReference>
<keyword evidence="1" id="KW-0812">Transmembrane</keyword>
<accession>A0A1M5I994</accession>
<feature type="transmembrane region" description="Helical" evidence="1">
    <location>
        <begin position="83"/>
        <end position="102"/>
    </location>
</feature>
<keyword evidence="1" id="KW-0472">Membrane</keyword>
<protein>
    <submittedName>
        <fullName evidence="2">Uncharacterized protein</fullName>
    </submittedName>
</protein>
<evidence type="ECO:0000256" key="1">
    <source>
        <dbReference type="SAM" id="Phobius"/>
    </source>
</evidence>
<dbReference type="RefSeq" id="WP_073176348.1">
    <property type="nucleotide sequence ID" value="NZ_FQWL01000001.1"/>
</dbReference>
<dbReference type="OrthoDB" id="839524at2"/>
<keyword evidence="3" id="KW-1185">Reference proteome</keyword>
<sequence length="136" mass="15590">MKTFIKQHTKAIKVIKIIVASLLGIMVIIDIVLVRLEDRGFPTFSEVIKANRTSLIWLNFLLGGLVAKVFYNRKVETKRREISGFFTFLAMLVLLFAFGQLFTIEIDTPYHLLIMVCGGILAHRAWPQYIHHGDTQ</sequence>
<dbReference type="AlphaFoldDB" id="A0A1M5I994"/>